<keyword evidence="6" id="KW-1133">Transmembrane helix</keyword>
<keyword evidence="6" id="KW-0472">Membrane</keyword>
<dbReference type="InterPro" id="IPR004089">
    <property type="entry name" value="MCPsignal_dom"/>
</dbReference>
<dbReference type="GO" id="GO:0006935">
    <property type="term" value="P:chemotaxis"/>
    <property type="evidence" value="ECO:0007669"/>
    <property type="project" value="UniProtKB-KW"/>
</dbReference>
<evidence type="ECO:0000256" key="5">
    <source>
        <dbReference type="PROSITE-ProRule" id="PRU00284"/>
    </source>
</evidence>
<dbReference type="GO" id="GO:0007165">
    <property type="term" value="P:signal transduction"/>
    <property type="evidence" value="ECO:0007669"/>
    <property type="project" value="UniProtKB-KW"/>
</dbReference>
<dbReference type="SUPFAM" id="SSF55785">
    <property type="entry name" value="PYP-like sensor domain (PAS domain)"/>
    <property type="match status" value="1"/>
</dbReference>
<dbReference type="InterPro" id="IPR000014">
    <property type="entry name" value="PAS"/>
</dbReference>
<feature type="transmembrane region" description="Helical" evidence="6">
    <location>
        <begin position="12"/>
        <end position="32"/>
    </location>
</feature>
<dbReference type="FunFam" id="1.10.287.950:FF:000001">
    <property type="entry name" value="Methyl-accepting chemotaxis sensory transducer"/>
    <property type="match status" value="1"/>
</dbReference>
<evidence type="ECO:0000256" key="6">
    <source>
        <dbReference type="SAM" id="Phobius"/>
    </source>
</evidence>
<dbReference type="Gene3D" id="6.10.340.10">
    <property type="match status" value="1"/>
</dbReference>
<dbReference type="Pfam" id="PF00015">
    <property type="entry name" value="MCPsignal"/>
    <property type="match status" value="1"/>
</dbReference>
<dbReference type="SMART" id="SM00283">
    <property type="entry name" value="MA"/>
    <property type="match status" value="1"/>
</dbReference>
<dbReference type="SUPFAM" id="SSF158472">
    <property type="entry name" value="HAMP domain-like"/>
    <property type="match status" value="1"/>
</dbReference>
<evidence type="ECO:0000256" key="1">
    <source>
        <dbReference type="ARBA" id="ARBA00004370"/>
    </source>
</evidence>
<dbReference type="Pfam" id="PF00672">
    <property type="entry name" value="HAMP"/>
    <property type="match status" value="1"/>
</dbReference>
<evidence type="ECO:0000256" key="4">
    <source>
        <dbReference type="ARBA" id="ARBA00029447"/>
    </source>
</evidence>
<evidence type="ECO:0000256" key="2">
    <source>
        <dbReference type="ARBA" id="ARBA00022481"/>
    </source>
</evidence>
<evidence type="ECO:0000256" key="3">
    <source>
        <dbReference type="ARBA" id="ARBA00023224"/>
    </source>
</evidence>
<dbReference type="SMART" id="SM00304">
    <property type="entry name" value="HAMP"/>
    <property type="match status" value="3"/>
</dbReference>
<dbReference type="PANTHER" id="PTHR43531">
    <property type="entry name" value="PROTEIN ICFG"/>
    <property type="match status" value="1"/>
</dbReference>
<dbReference type="RefSeq" id="WP_086489155.1">
    <property type="nucleotide sequence ID" value="NZ_MSLT01000023.1"/>
</dbReference>
<feature type="transmembrane region" description="Helical" evidence="6">
    <location>
        <begin position="186"/>
        <end position="207"/>
    </location>
</feature>
<feature type="domain" description="HAMP" evidence="8">
    <location>
        <begin position="210"/>
        <end position="262"/>
    </location>
</feature>
<dbReference type="InterPro" id="IPR035965">
    <property type="entry name" value="PAS-like_dom_sf"/>
</dbReference>
<dbReference type="CDD" id="cd11386">
    <property type="entry name" value="MCP_signal"/>
    <property type="match status" value="1"/>
</dbReference>
<dbReference type="Gene3D" id="1.10.287.950">
    <property type="entry name" value="Methyl-accepting chemotaxis protein"/>
    <property type="match status" value="1"/>
</dbReference>
<evidence type="ECO:0000259" key="8">
    <source>
        <dbReference type="PROSITE" id="PS50885"/>
    </source>
</evidence>
<gene>
    <name evidence="9" type="ORF">TPSD3_13970</name>
</gene>
<dbReference type="Pfam" id="PF12729">
    <property type="entry name" value="4HB_MCP_1"/>
    <property type="match status" value="1"/>
</dbReference>
<evidence type="ECO:0000313" key="9">
    <source>
        <dbReference type="EMBL" id="OUD12224.1"/>
    </source>
</evidence>
<evidence type="ECO:0000313" key="10">
    <source>
        <dbReference type="Proteomes" id="UP000194798"/>
    </source>
</evidence>
<reference evidence="9 10" key="1">
    <citation type="submission" date="2016-12" db="EMBL/GenBank/DDBJ databases">
        <title>Thioflexothrix psekupsii D3 genome sequencing and assembly.</title>
        <authorList>
            <person name="Fomenkov A."/>
            <person name="Vincze T."/>
            <person name="Grabovich M."/>
            <person name="Anton B.P."/>
            <person name="Dubinina G."/>
            <person name="Orlova M."/>
            <person name="Belousova E."/>
            <person name="Roberts R.J."/>
        </authorList>
    </citation>
    <scope>NUCLEOTIDE SEQUENCE [LARGE SCALE GENOMIC DNA]</scope>
    <source>
        <strain evidence="9">D3</strain>
    </source>
</reference>
<dbReference type="OrthoDB" id="6433966at2"/>
<organism evidence="9 10">
    <name type="scientific">Thioflexithrix psekupsensis</name>
    <dbReference type="NCBI Taxonomy" id="1570016"/>
    <lineage>
        <taxon>Bacteria</taxon>
        <taxon>Pseudomonadati</taxon>
        <taxon>Pseudomonadota</taxon>
        <taxon>Gammaproteobacteria</taxon>
        <taxon>Thiotrichales</taxon>
        <taxon>Thioflexithrix</taxon>
    </lineage>
</organism>
<evidence type="ECO:0000259" key="7">
    <source>
        <dbReference type="PROSITE" id="PS50111"/>
    </source>
</evidence>
<feature type="domain" description="Methyl-accepting transducer" evidence="7">
    <location>
        <begin position="489"/>
        <end position="718"/>
    </location>
</feature>
<dbReference type="EMBL" id="MSLT01000023">
    <property type="protein sequence ID" value="OUD12224.1"/>
    <property type="molecule type" value="Genomic_DNA"/>
</dbReference>
<proteinExistence type="inferred from homology"/>
<name>A0A251X405_9GAMM</name>
<protein>
    <recommendedName>
        <fullName evidence="11">Methyl-accepting chemotaxis protein</fullName>
    </recommendedName>
</protein>
<dbReference type="AlphaFoldDB" id="A0A251X405"/>
<dbReference type="Gene3D" id="3.30.450.20">
    <property type="entry name" value="PAS domain"/>
    <property type="match status" value="1"/>
</dbReference>
<dbReference type="CDD" id="cd06225">
    <property type="entry name" value="HAMP"/>
    <property type="match status" value="1"/>
</dbReference>
<dbReference type="CDD" id="cd00130">
    <property type="entry name" value="PAS"/>
    <property type="match status" value="1"/>
</dbReference>
<dbReference type="Proteomes" id="UP000194798">
    <property type="component" value="Unassembled WGS sequence"/>
</dbReference>
<dbReference type="PROSITE" id="PS50885">
    <property type="entry name" value="HAMP"/>
    <property type="match status" value="2"/>
</dbReference>
<dbReference type="GO" id="GO:0005886">
    <property type="term" value="C:plasma membrane"/>
    <property type="evidence" value="ECO:0007669"/>
    <property type="project" value="TreeGrafter"/>
</dbReference>
<dbReference type="PROSITE" id="PS50111">
    <property type="entry name" value="CHEMOTAXIS_TRANSDUC_2"/>
    <property type="match status" value="1"/>
</dbReference>
<evidence type="ECO:0008006" key="11">
    <source>
        <dbReference type="Google" id="ProtNLM"/>
    </source>
</evidence>
<keyword evidence="3 5" id="KW-0807">Transducer</keyword>
<keyword evidence="10" id="KW-1185">Reference proteome</keyword>
<comment type="similarity">
    <text evidence="4">Belongs to the methyl-accepting chemotaxis (MCP) protein family.</text>
</comment>
<dbReference type="SUPFAM" id="SSF58104">
    <property type="entry name" value="Methyl-accepting chemotaxis protein (MCP) signaling domain"/>
    <property type="match status" value="2"/>
</dbReference>
<dbReference type="InterPro" id="IPR051310">
    <property type="entry name" value="MCP_chemotaxis"/>
</dbReference>
<keyword evidence="2" id="KW-0488">Methylation</keyword>
<feature type="domain" description="HAMP" evidence="8">
    <location>
        <begin position="438"/>
        <end position="484"/>
    </location>
</feature>
<dbReference type="PANTHER" id="PTHR43531:SF14">
    <property type="entry name" value="METHYL-ACCEPTING CHEMOTAXIS PROTEIN I-RELATED"/>
    <property type="match status" value="1"/>
</dbReference>
<dbReference type="InterPro" id="IPR003660">
    <property type="entry name" value="HAMP_dom"/>
</dbReference>
<keyword evidence="6" id="KW-0812">Transmembrane</keyword>
<dbReference type="GO" id="GO:0004888">
    <property type="term" value="F:transmembrane signaling receptor activity"/>
    <property type="evidence" value="ECO:0007669"/>
    <property type="project" value="TreeGrafter"/>
</dbReference>
<comment type="subcellular location">
    <subcellularLocation>
        <location evidence="1">Membrane</location>
    </subcellularLocation>
</comment>
<comment type="caution">
    <text evidence="9">The sequence shown here is derived from an EMBL/GenBank/DDBJ whole genome shotgun (WGS) entry which is preliminary data.</text>
</comment>
<dbReference type="Pfam" id="PF18947">
    <property type="entry name" value="HAMP_2"/>
    <property type="match status" value="1"/>
</dbReference>
<sequence>MKLSDLKVKYRILLGFLLLILFILISGILAIINTSRIANYTERLYHHPFTVSNAVRDINLNVVKIHRNIKEIAITRDPAVVEEMLKAIALEERLFYEEVDLIKARFLDDKKNIDTLTKTFAEWKPIREQVVQSWYEGQYEQTAKITQEKGNPQVMQLETDLKQITTFAEQKAEEFMEEARGSAQKVFLYSILVFSLLIAASIIIALITAKSITTPLAILNQVASNIADGNLDTVIHVNRNDELGHLMESFAETQSRLKERIESDKRIASEALRINEALNNVMTGVLIADNDFNVIYTNQAVREFFSKYETKIRKDLPNFSQDRIVGFSIDQFHHQPHHQRAVLSRMSGSHSTTILIGGRTVTLNISTVIDQSGERLGWIVEWRDRTDEVKIENEIKSVVSAASKGDFNQRLSLDQKTGFFKALSENLNSVLDYNQQMINELMSLFSSVSKGDLTQSIIRDYSGSLQQLKDDVNGTIDKLTEVMSEIKTSVETIKQATDEISRGNVDLSQRTEEHAASLEETSASMEEMTSTVQQNASNAQKAKQLASGARDSAKKGGEVVNNAINAMSVINESSNKITDIISVINEIAFQTNLLALNAAVEAARAGEQGRGFAVVAAEVRSLAQRSAAAAKEIGSLIKDSVEKVQEGTRLVNQSGQTLEEINLAVRQVSDIIAEISISSQEQASGINQVNKAISQMDEMTQQNAALVEQSSVASEAMREQTLKLLEQVAFFKTRNERKRA</sequence>
<accession>A0A251X405</accession>
<dbReference type="InterPro" id="IPR024478">
    <property type="entry name" value="HlyB_4HB_MCP"/>
</dbReference>